<dbReference type="GO" id="GO:0005886">
    <property type="term" value="C:plasma membrane"/>
    <property type="evidence" value="ECO:0007669"/>
    <property type="project" value="TreeGrafter"/>
</dbReference>
<feature type="transmembrane region" description="Helical" evidence="6">
    <location>
        <begin position="269"/>
        <end position="287"/>
    </location>
</feature>
<keyword evidence="5 6" id="KW-0472">Membrane</keyword>
<dbReference type="CDD" id="cd13963">
    <property type="entry name" value="PT_UbiA_2"/>
    <property type="match status" value="1"/>
</dbReference>
<dbReference type="EMBL" id="BMJC01000005">
    <property type="protein sequence ID" value="GGB16478.1"/>
    <property type="molecule type" value="Genomic_DNA"/>
</dbReference>
<proteinExistence type="predicted"/>
<comment type="subcellular location">
    <subcellularLocation>
        <location evidence="1">Membrane</location>
        <topology evidence="1">Multi-pass membrane protein</topology>
    </subcellularLocation>
</comment>
<feature type="transmembrane region" description="Helical" evidence="6">
    <location>
        <begin position="106"/>
        <end position="122"/>
    </location>
</feature>
<evidence type="ECO:0000256" key="4">
    <source>
        <dbReference type="ARBA" id="ARBA00022989"/>
    </source>
</evidence>
<dbReference type="GO" id="GO:0016765">
    <property type="term" value="F:transferase activity, transferring alkyl or aryl (other than methyl) groups"/>
    <property type="evidence" value="ECO:0007669"/>
    <property type="project" value="InterPro"/>
</dbReference>
<feature type="transmembrane region" description="Helical" evidence="6">
    <location>
        <begin position="74"/>
        <end position="100"/>
    </location>
</feature>
<keyword evidence="3 6" id="KW-0812">Transmembrane</keyword>
<reference evidence="7" key="2">
    <citation type="submission" date="2020-09" db="EMBL/GenBank/DDBJ databases">
        <authorList>
            <person name="Sun Q."/>
            <person name="Zhou Y."/>
        </authorList>
    </citation>
    <scope>NUCLEOTIDE SEQUENCE</scope>
    <source>
        <strain evidence="7">CGMCC 1.15448</strain>
    </source>
</reference>
<gene>
    <name evidence="7" type="ORF">GCM10011511_45370</name>
</gene>
<dbReference type="Pfam" id="PF01040">
    <property type="entry name" value="UbiA"/>
    <property type="match status" value="1"/>
</dbReference>
<dbReference type="GO" id="GO:0009247">
    <property type="term" value="P:glycolipid biosynthetic process"/>
    <property type="evidence" value="ECO:0007669"/>
    <property type="project" value="TreeGrafter"/>
</dbReference>
<feature type="transmembrane region" description="Helical" evidence="6">
    <location>
        <begin position="12"/>
        <end position="29"/>
    </location>
</feature>
<feature type="transmembrane region" description="Helical" evidence="6">
    <location>
        <begin position="35"/>
        <end position="54"/>
    </location>
</feature>
<keyword evidence="8" id="KW-1185">Reference proteome</keyword>
<sequence length="300" mass="34309">MVYLKLLRPKDWAKNLFLFIPLFFAGEFLDRTKLLHLLFGFFAFSFIASSIYIINDYRDREDDRKHPTKCKRPLASGAVSPTTAIVICILLIIAGFGIAWATRQEFAIVLAVYFLLNLGYCFGLKNIAILDIFILAAGFVLRIKSGSVIADVPLSEWIIIMVLLLAIFMAIGKRRDDVLLKVSSGMDMRKSIKGYNLELLNVLLAVVSSIIVVCYLMYTMDPDVKVRLGTYRLYYTGVFVLAGLMRYLQLIYISEDSGSPTRILYKDRFIQITLILWIISFAIILYFKDVPIFNILRNLF</sequence>
<dbReference type="Proteomes" id="UP000607559">
    <property type="component" value="Unassembled WGS sequence"/>
</dbReference>
<feature type="transmembrane region" description="Helical" evidence="6">
    <location>
        <begin position="157"/>
        <end position="174"/>
    </location>
</feature>
<evidence type="ECO:0000313" key="8">
    <source>
        <dbReference type="Proteomes" id="UP000607559"/>
    </source>
</evidence>
<dbReference type="GO" id="GO:0016757">
    <property type="term" value="F:glycosyltransferase activity"/>
    <property type="evidence" value="ECO:0007669"/>
    <property type="project" value="UniProtKB-KW"/>
</dbReference>
<feature type="transmembrane region" description="Helical" evidence="6">
    <location>
        <begin position="195"/>
        <end position="218"/>
    </location>
</feature>
<keyword evidence="2" id="KW-1003">Cell membrane</keyword>
<dbReference type="InterPro" id="IPR044878">
    <property type="entry name" value="UbiA_sf"/>
</dbReference>
<evidence type="ECO:0000256" key="6">
    <source>
        <dbReference type="SAM" id="Phobius"/>
    </source>
</evidence>
<keyword evidence="4 6" id="KW-1133">Transmembrane helix</keyword>
<accession>A0A8J2XW37</accession>
<dbReference type="NCBIfam" id="NF008978">
    <property type="entry name" value="PRK12324.1-4"/>
    <property type="match status" value="1"/>
</dbReference>
<organism evidence="7 8">
    <name type="scientific">Puia dinghuensis</name>
    <dbReference type="NCBI Taxonomy" id="1792502"/>
    <lineage>
        <taxon>Bacteria</taxon>
        <taxon>Pseudomonadati</taxon>
        <taxon>Bacteroidota</taxon>
        <taxon>Chitinophagia</taxon>
        <taxon>Chitinophagales</taxon>
        <taxon>Chitinophagaceae</taxon>
        <taxon>Puia</taxon>
    </lineage>
</organism>
<evidence type="ECO:0000256" key="1">
    <source>
        <dbReference type="ARBA" id="ARBA00004141"/>
    </source>
</evidence>
<name>A0A8J2XW37_9BACT</name>
<keyword evidence="7" id="KW-0808">Transferase</keyword>
<reference evidence="7" key="1">
    <citation type="journal article" date="2014" name="Int. J. Syst. Evol. Microbiol.">
        <title>Complete genome sequence of Corynebacterium casei LMG S-19264T (=DSM 44701T), isolated from a smear-ripened cheese.</title>
        <authorList>
            <consortium name="US DOE Joint Genome Institute (JGI-PGF)"/>
            <person name="Walter F."/>
            <person name="Albersmeier A."/>
            <person name="Kalinowski J."/>
            <person name="Ruckert C."/>
        </authorList>
    </citation>
    <scope>NUCLEOTIDE SEQUENCE</scope>
    <source>
        <strain evidence="7">CGMCC 1.15448</strain>
    </source>
</reference>
<evidence type="ECO:0000313" key="7">
    <source>
        <dbReference type="EMBL" id="GGB16478.1"/>
    </source>
</evidence>
<feature type="transmembrane region" description="Helical" evidence="6">
    <location>
        <begin position="230"/>
        <end position="248"/>
    </location>
</feature>
<dbReference type="PANTHER" id="PTHR11048">
    <property type="entry name" value="PRENYLTRANSFERASES"/>
    <property type="match status" value="1"/>
</dbReference>
<protein>
    <submittedName>
        <fullName evidence="7">Decaprenyl-phosphate phosphoribosyltransferase</fullName>
    </submittedName>
</protein>
<dbReference type="Gene3D" id="1.10.357.140">
    <property type="entry name" value="UbiA prenyltransferase"/>
    <property type="match status" value="1"/>
</dbReference>
<dbReference type="InterPro" id="IPR000537">
    <property type="entry name" value="UbiA_prenyltransferase"/>
</dbReference>
<evidence type="ECO:0000256" key="3">
    <source>
        <dbReference type="ARBA" id="ARBA00022692"/>
    </source>
</evidence>
<dbReference type="InterPro" id="IPR039653">
    <property type="entry name" value="Prenyltransferase"/>
</dbReference>
<evidence type="ECO:0000256" key="2">
    <source>
        <dbReference type="ARBA" id="ARBA00022475"/>
    </source>
</evidence>
<evidence type="ECO:0000256" key="5">
    <source>
        <dbReference type="ARBA" id="ARBA00023136"/>
    </source>
</evidence>
<dbReference type="PANTHER" id="PTHR11048:SF5">
    <property type="entry name" value="DECAPRENYL-PHOSPHATE PHOSPHORIBOSYLTRANSFERASE"/>
    <property type="match status" value="1"/>
</dbReference>
<comment type="caution">
    <text evidence="7">The sequence shown here is derived from an EMBL/GenBank/DDBJ whole genome shotgun (WGS) entry which is preliminary data.</text>
</comment>
<keyword evidence="7" id="KW-0328">Glycosyltransferase</keyword>
<dbReference type="AlphaFoldDB" id="A0A8J2XW37"/>